<dbReference type="GO" id="GO:0030150">
    <property type="term" value="P:protein import into mitochondrial matrix"/>
    <property type="evidence" value="ECO:0007669"/>
    <property type="project" value="UniProtKB-UniRule"/>
</dbReference>
<evidence type="ECO:0000256" key="3">
    <source>
        <dbReference type="ARBA" id="ARBA00020726"/>
    </source>
</evidence>
<dbReference type="InterPro" id="IPR038552">
    <property type="entry name" value="Tim21_IMS_sf"/>
</dbReference>
<sequence>MIRLPSASIRPFFLPKPRVPQSFLFSRPSPIGQSRRQFKLLRIHEVANLRWFNTAKPNPKSSTRIVDQAKSGLEVVGNVAILLVGLVIICGVPYLLFRDLLGNEGHIKWFSDALQRVRHDPNVIKFLGTPIKGYGDSSHSRMARNRQIGYTITHDRRGQEHMLIRFFVEGPLNTGTVKMDLVRNPQYPDTWQYNYLLVEVPGHGLPSWRLVLDTTQPAPPPAWQETALDMYQTASKSVIQGKDLVVGSTLHGYDIVKEWINSRWNK</sequence>
<evidence type="ECO:0000256" key="1">
    <source>
        <dbReference type="ARBA" id="ARBA00004434"/>
    </source>
</evidence>
<organism evidence="11 12">
    <name type="scientific">Dispira parvispora</name>
    <dbReference type="NCBI Taxonomy" id="1520584"/>
    <lineage>
        <taxon>Eukaryota</taxon>
        <taxon>Fungi</taxon>
        <taxon>Fungi incertae sedis</taxon>
        <taxon>Zoopagomycota</taxon>
        <taxon>Kickxellomycotina</taxon>
        <taxon>Dimargaritomycetes</taxon>
        <taxon>Dimargaritales</taxon>
        <taxon>Dimargaritaceae</taxon>
        <taxon>Dispira</taxon>
    </lineage>
</organism>
<dbReference type="Proteomes" id="UP001150925">
    <property type="component" value="Unassembled WGS sequence"/>
</dbReference>
<feature type="transmembrane region" description="Helical" evidence="10">
    <location>
        <begin position="75"/>
        <end position="97"/>
    </location>
</feature>
<evidence type="ECO:0000256" key="9">
    <source>
        <dbReference type="ARBA" id="ARBA00023136"/>
    </source>
</evidence>
<keyword evidence="10" id="KW-0811">Translocation</keyword>
<dbReference type="FunFam" id="3.10.450.320:FF:000002">
    <property type="entry name" value="Mitochondrial import inner membrane translocase subunit tim21"/>
    <property type="match status" value="1"/>
</dbReference>
<keyword evidence="8 10" id="KW-0496">Mitochondrion</keyword>
<reference evidence="11" key="1">
    <citation type="submission" date="2022-07" db="EMBL/GenBank/DDBJ databases">
        <title>Phylogenomic reconstructions and comparative analyses of Kickxellomycotina fungi.</title>
        <authorList>
            <person name="Reynolds N.K."/>
            <person name="Stajich J.E."/>
            <person name="Barry K."/>
            <person name="Grigoriev I.V."/>
            <person name="Crous P."/>
            <person name="Smith M.E."/>
        </authorList>
    </citation>
    <scope>NUCLEOTIDE SEQUENCE</scope>
    <source>
        <strain evidence="11">RSA 1196</strain>
    </source>
</reference>
<evidence type="ECO:0000256" key="6">
    <source>
        <dbReference type="ARBA" id="ARBA00022946"/>
    </source>
</evidence>
<gene>
    <name evidence="11" type="primary">TIM21</name>
    <name evidence="11" type="ORF">IWQ62_000002</name>
</gene>
<name>A0A9W8E5G3_9FUNG</name>
<dbReference type="Gene3D" id="3.10.450.320">
    <property type="entry name" value="Mitochondrial import inner membrane translocase subunit Tim21"/>
    <property type="match status" value="1"/>
</dbReference>
<dbReference type="OrthoDB" id="436405at2759"/>
<dbReference type="AlphaFoldDB" id="A0A9W8E5G3"/>
<keyword evidence="10" id="KW-0813">Transport</keyword>
<dbReference type="InterPro" id="IPR013261">
    <property type="entry name" value="Tim21"/>
</dbReference>
<dbReference type="Pfam" id="PF08294">
    <property type="entry name" value="TIM21"/>
    <property type="match status" value="1"/>
</dbReference>
<keyword evidence="4 10" id="KW-0812">Transmembrane</keyword>
<comment type="similarity">
    <text evidence="2 10">Belongs to the TIM21 family.</text>
</comment>
<evidence type="ECO:0000256" key="2">
    <source>
        <dbReference type="ARBA" id="ARBA00010867"/>
    </source>
</evidence>
<accession>A0A9W8E5G3</accession>
<comment type="function">
    <text evidence="10">Essential component of the TIM23 complex, a complex that mediates the translocation of transit peptide-containing proteins across the mitochondrial inner membrane.</text>
</comment>
<keyword evidence="5 10" id="KW-0999">Mitochondrion inner membrane</keyword>
<evidence type="ECO:0000256" key="5">
    <source>
        <dbReference type="ARBA" id="ARBA00022792"/>
    </source>
</evidence>
<evidence type="ECO:0000256" key="4">
    <source>
        <dbReference type="ARBA" id="ARBA00022692"/>
    </source>
</evidence>
<comment type="caution">
    <text evidence="11">The sequence shown here is derived from an EMBL/GenBank/DDBJ whole genome shotgun (WGS) entry which is preliminary data.</text>
</comment>
<protein>
    <recommendedName>
        <fullName evidence="3 10">Mitochondrial import inner membrane translocase subunit Tim21</fullName>
    </recommendedName>
</protein>
<dbReference type="PANTHER" id="PTHR13032">
    <property type="entry name" value="MITOCHONDRIAL IMPORT INNER MEMBRANE TRANSLOCASE SUBUNIT TIM21"/>
    <property type="match status" value="1"/>
</dbReference>
<evidence type="ECO:0000313" key="11">
    <source>
        <dbReference type="EMBL" id="KAJ1970275.1"/>
    </source>
</evidence>
<keyword evidence="9 10" id="KW-0472">Membrane</keyword>
<evidence type="ECO:0000313" key="12">
    <source>
        <dbReference type="Proteomes" id="UP001150925"/>
    </source>
</evidence>
<dbReference type="GO" id="GO:0005744">
    <property type="term" value="C:TIM23 mitochondrial import inner membrane translocase complex"/>
    <property type="evidence" value="ECO:0007669"/>
    <property type="project" value="UniProtKB-UniRule"/>
</dbReference>
<dbReference type="EMBL" id="JANBPY010000001">
    <property type="protein sequence ID" value="KAJ1970275.1"/>
    <property type="molecule type" value="Genomic_DNA"/>
</dbReference>
<dbReference type="PANTHER" id="PTHR13032:SF6">
    <property type="entry name" value="MITOCHONDRIAL IMPORT INNER MEMBRANE TRANSLOCASE SUBUNIT TIM21"/>
    <property type="match status" value="1"/>
</dbReference>
<keyword evidence="6" id="KW-0809">Transit peptide</keyword>
<proteinExistence type="inferred from homology"/>
<evidence type="ECO:0000256" key="10">
    <source>
        <dbReference type="RuleBase" id="RU367142"/>
    </source>
</evidence>
<keyword evidence="7 10" id="KW-1133">Transmembrane helix</keyword>
<keyword evidence="10" id="KW-0653">Protein transport</keyword>
<keyword evidence="12" id="KW-1185">Reference proteome</keyword>
<evidence type="ECO:0000256" key="8">
    <source>
        <dbReference type="ARBA" id="ARBA00023128"/>
    </source>
</evidence>
<evidence type="ECO:0000256" key="7">
    <source>
        <dbReference type="ARBA" id="ARBA00022989"/>
    </source>
</evidence>
<comment type="subcellular location">
    <subcellularLocation>
        <location evidence="1 10">Mitochondrion inner membrane</location>
        <topology evidence="1 10">Single-pass membrane protein</topology>
    </subcellularLocation>
</comment>
<comment type="subunit">
    <text evidence="10">Component of the TIM23 complex.</text>
</comment>